<feature type="signal peptide" evidence="5">
    <location>
        <begin position="1"/>
        <end position="19"/>
    </location>
</feature>
<comment type="similarity">
    <text evidence="2">Belongs to the IL-6 superfamily.</text>
</comment>
<dbReference type="Gene3D" id="1.20.1250.10">
    <property type="match status" value="1"/>
</dbReference>
<accession>Q5BP02</accession>
<dbReference type="SUPFAM" id="SSF47266">
    <property type="entry name" value="4-helical cytokines"/>
    <property type="match status" value="1"/>
</dbReference>
<evidence type="ECO:0000313" key="6">
    <source>
        <dbReference type="EMBL" id="AAX21849.1"/>
    </source>
</evidence>
<sequence>MRSTALLIFLVVSVSRATSLTISAPVKRSTSSDVAELSETTIVLFSETQKFVESMKDNADSLLTIYLSFQGAPLSDPEYHLPEVKVDNLPTAAMDNATFLNQTDEIRLKNNLYFYSAIVQFLQVAMTEQEDLNPAEESLKAKFQEAMANINTLISKISAIMTQMGMSVTVTFPDPLVVPYEGSAIFKQKLRGGVICKEYKERVLLTKRDFEFFAKKYHEQLIQQQEQEE</sequence>
<dbReference type="GO" id="GO:0007166">
    <property type="term" value="P:cell surface receptor signaling pathway"/>
    <property type="evidence" value="ECO:0007669"/>
    <property type="project" value="TreeGrafter"/>
</dbReference>
<feature type="chain" id="PRO_5004253701" evidence="5">
    <location>
        <begin position="20"/>
        <end position="229"/>
    </location>
</feature>
<dbReference type="InterPro" id="IPR009079">
    <property type="entry name" value="4_helix_cytokine-like_core"/>
</dbReference>
<dbReference type="GO" id="GO:0005615">
    <property type="term" value="C:extracellular space"/>
    <property type="evidence" value="ECO:0007669"/>
    <property type="project" value="UniProtKB-KW"/>
</dbReference>
<gene>
    <name evidence="6" type="primary">PRF</name>
</gene>
<evidence type="ECO:0000256" key="1">
    <source>
        <dbReference type="ARBA" id="ARBA00004613"/>
    </source>
</evidence>
<proteinExistence type="evidence at transcript level"/>
<organism evidence="6">
    <name type="scientific">Plethodon richmondi</name>
    <name type="common">ravine salamander</name>
    <dbReference type="NCBI Taxonomy" id="154588"/>
    <lineage>
        <taxon>Eukaryota</taxon>
        <taxon>Metazoa</taxon>
        <taxon>Chordata</taxon>
        <taxon>Craniata</taxon>
        <taxon>Vertebrata</taxon>
        <taxon>Euteleostomi</taxon>
        <taxon>Amphibia</taxon>
        <taxon>Batrachia</taxon>
        <taxon>Caudata</taxon>
        <taxon>Salamandroidea</taxon>
        <taxon>Plethodontidae</taxon>
        <taxon>Plethodontinae</taxon>
        <taxon>Plethodon</taxon>
    </lineage>
</organism>
<evidence type="ECO:0000256" key="3">
    <source>
        <dbReference type="ARBA" id="ARBA00022514"/>
    </source>
</evidence>
<dbReference type="InterPro" id="IPR010681">
    <property type="entry name" value="PRF/CT"/>
</dbReference>
<protein>
    <submittedName>
        <fullName evidence="6">Receptivity factor PRFA9</fullName>
    </submittedName>
</protein>
<dbReference type="PANTHER" id="PTHR21353">
    <property type="match status" value="1"/>
</dbReference>
<dbReference type="Pfam" id="PF06875">
    <property type="entry name" value="PRF"/>
    <property type="match status" value="1"/>
</dbReference>
<dbReference type="GO" id="GO:0005125">
    <property type="term" value="F:cytokine activity"/>
    <property type="evidence" value="ECO:0007669"/>
    <property type="project" value="UniProtKB-KW"/>
</dbReference>
<evidence type="ECO:0000256" key="5">
    <source>
        <dbReference type="SAM" id="SignalP"/>
    </source>
</evidence>
<dbReference type="PANTHER" id="PTHR21353:SF8">
    <property type="entry name" value="CARDIOTROPHIN-2"/>
    <property type="match status" value="1"/>
</dbReference>
<evidence type="ECO:0000256" key="2">
    <source>
        <dbReference type="ARBA" id="ARBA00007432"/>
    </source>
</evidence>
<dbReference type="AlphaFoldDB" id="Q5BP02"/>
<keyword evidence="5" id="KW-0732">Signal</keyword>
<keyword evidence="3" id="KW-0202">Cytokine</keyword>
<reference evidence="6" key="1">
    <citation type="journal article" date="2005" name="Mol. Biol. Evol.">
        <title>Lineage-specific differences in evolutionary mode in a salamander courtship pheromone.</title>
        <authorList>
            <person name="Palmer C.A."/>
            <person name="Watts R.A."/>
            <person name="Gregg R.G."/>
            <person name="McCall M.A."/>
            <person name="Houck L.D."/>
            <person name="Highton R."/>
            <person name="Arnold S.J."/>
        </authorList>
    </citation>
    <scope>NUCLEOTIDE SEQUENCE</scope>
    <source>
        <tissue evidence="6">Mental gland</tissue>
    </source>
</reference>
<comment type="subcellular location">
    <subcellularLocation>
        <location evidence="1">Secreted</location>
    </subcellularLocation>
</comment>
<dbReference type="EMBL" id="AY926893">
    <property type="protein sequence ID" value="AAX21849.1"/>
    <property type="molecule type" value="mRNA"/>
</dbReference>
<evidence type="ECO:0000256" key="4">
    <source>
        <dbReference type="ARBA" id="ARBA00022525"/>
    </source>
</evidence>
<keyword evidence="4" id="KW-0964">Secreted</keyword>
<name>Q5BP02_9SALA</name>